<reference evidence="1 2" key="1">
    <citation type="journal article" date="2016" name="Mol. Biol. Evol.">
        <title>Comparative Genomics of Early-Diverging Mushroom-Forming Fungi Provides Insights into the Origins of Lignocellulose Decay Capabilities.</title>
        <authorList>
            <person name="Nagy L.G."/>
            <person name="Riley R."/>
            <person name="Tritt A."/>
            <person name="Adam C."/>
            <person name="Daum C."/>
            <person name="Floudas D."/>
            <person name="Sun H."/>
            <person name="Yadav J.S."/>
            <person name="Pangilinan J."/>
            <person name="Larsson K.H."/>
            <person name="Matsuura K."/>
            <person name="Barry K."/>
            <person name="Labutti K."/>
            <person name="Kuo R."/>
            <person name="Ohm R.A."/>
            <person name="Bhattacharya S.S."/>
            <person name="Shirouzu T."/>
            <person name="Yoshinaga Y."/>
            <person name="Martin F.M."/>
            <person name="Grigoriev I.V."/>
            <person name="Hibbett D.S."/>
        </authorList>
    </citation>
    <scope>NUCLEOTIDE SEQUENCE [LARGE SCALE GENOMIC DNA]</scope>
    <source>
        <strain evidence="1 2">HHB12733</strain>
    </source>
</reference>
<dbReference type="InParanoid" id="A0A165C607"/>
<protein>
    <submittedName>
        <fullName evidence="1">Uncharacterized protein</fullName>
    </submittedName>
</protein>
<proteinExistence type="predicted"/>
<sequence length="100" mass="11733">MGLENILLEAGKRSPSLICVDDWVRSADASWTVDKCMAPKWRWRLIGASMFNDYDRIDPTSFCHYDTMMEWDWEDGDPEDWSLDVWFGDDWTSEQETGAE</sequence>
<gene>
    <name evidence="1" type="ORF">CALCODRAFT_504885</name>
</gene>
<feature type="non-terminal residue" evidence="1">
    <location>
        <position position="1"/>
    </location>
</feature>
<evidence type="ECO:0000313" key="1">
    <source>
        <dbReference type="EMBL" id="KZT50291.1"/>
    </source>
</evidence>
<name>A0A165C607_9BASI</name>
<dbReference type="AlphaFoldDB" id="A0A165C607"/>
<accession>A0A165C607</accession>
<dbReference type="Proteomes" id="UP000076842">
    <property type="component" value="Unassembled WGS sequence"/>
</dbReference>
<organism evidence="1 2">
    <name type="scientific">Calocera cornea HHB12733</name>
    <dbReference type="NCBI Taxonomy" id="1353952"/>
    <lineage>
        <taxon>Eukaryota</taxon>
        <taxon>Fungi</taxon>
        <taxon>Dikarya</taxon>
        <taxon>Basidiomycota</taxon>
        <taxon>Agaricomycotina</taxon>
        <taxon>Dacrymycetes</taxon>
        <taxon>Dacrymycetales</taxon>
        <taxon>Dacrymycetaceae</taxon>
        <taxon>Calocera</taxon>
    </lineage>
</organism>
<keyword evidence="2" id="KW-1185">Reference proteome</keyword>
<evidence type="ECO:0000313" key="2">
    <source>
        <dbReference type="Proteomes" id="UP000076842"/>
    </source>
</evidence>
<dbReference type="EMBL" id="KV424194">
    <property type="protein sequence ID" value="KZT50291.1"/>
    <property type="molecule type" value="Genomic_DNA"/>
</dbReference>